<dbReference type="InterPro" id="IPR013517">
    <property type="entry name" value="FG-GAP"/>
</dbReference>
<protein>
    <submittedName>
        <fullName evidence="4">VCBS repeat protein</fullName>
    </submittedName>
</protein>
<dbReference type="RefSeq" id="WP_147302897.1">
    <property type="nucleotide sequence ID" value="NZ_QREG01000007.1"/>
</dbReference>
<name>A0A3D9L5I5_MARFU</name>
<dbReference type="Pfam" id="PF07593">
    <property type="entry name" value="UnbV_ASPIC"/>
    <property type="match status" value="1"/>
</dbReference>
<keyword evidence="1 2" id="KW-0732">Signal</keyword>
<feature type="chain" id="PRO_5017751185" evidence="2">
    <location>
        <begin position="22"/>
        <end position="1103"/>
    </location>
</feature>
<dbReference type="PANTHER" id="PTHR16026">
    <property type="entry name" value="CARTILAGE ACIDIC PROTEIN 1"/>
    <property type="match status" value="1"/>
</dbReference>
<comment type="caution">
    <text evidence="4">The sequence shown here is derived from an EMBL/GenBank/DDBJ whole genome shotgun (WGS) entry which is preliminary data.</text>
</comment>
<dbReference type="OrthoDB" id="9816120at2"/>
<feature type="signal peptide" evidence="2">
    <location>
        <begin position="1"/>
        <end position="21"/>
    </location>
</feature>
<dbReference type="Gene3D" id="2.130.10.130">
    <property type="entry name" value="Integrin alpha, N-terminal"/>
    <property type="match status" value="3"/>
</dbReference>
<dbReference type="PANTHER" id="PTHR16026:SF0">
    <property type="entry name" value="CARTILAGE ACIDIC PROTEIN 1"/>
    <property type="match status" value="1"/>
</dbReference>
<dbReference type="SUPFAM" id="SSF69318">
    <property type="entry name" value="Integrin alpha N-terminal domain"/>
    <property type="match status" value="2"/>
</dbReference>
<evidence type="ECO:0000256" key="2">
    <source>
        <dbReference type="SAM" id="SignalP"/>
    </source>
</evidence>
<dbReference type="EMBL" id="QREG01000007">
    <property type="protein sequence ID" value="RED99801.1"/>
    <property type="molecule type" value="Genomic_DNA"/>
</dbReference>
<dbReference type="Proteomes" id="UP000256779">
    <property type="component" value="Unassembled WGS sequence"/>
</dbReference>
<feature type="domain" description="ASPIC/UnbV" evidence="3">
    <location>
        <begin position="539"/>
        <end position="605"/>
    </location>
</feature>
<reference evidence="4 5" key="1">
    <citation type="submission" date="2018-07" db="EMBL/GenBank/DDBJ databases">
        <title>Genomic Encyclopedia of Type Strains, Phase IV (KMG-IV): sequencing the most valuable type-strain genomes for metagenomic binning, comparative biology and taxonomic classification.</title>
        <authorList>
            <person name="Goeker M."/>
        </authorList>
    </citation>
    <scope>NUCLEOTIDE SEQUENCE [LARGE SCALE GENOMIC DNA]</scope>
    <source>
        <strain evidence="4 5">DSM 4134</strain>
    </source>
</reference>
<dbReference type="InterPro" id="IPR011519">
    <property type="entry name" value="UnbV_ASPIC"/>
</dbReference>
<dbReference type="Pfam" id="PF13517">
    <property type="entry name" value="FG-GAP_3"/>
    <property type="match status" value="4"/>
</dbReference>
<evidence type="ECO:0000313" key="4">
    <source>
        <dbReference type="EMBL" id="RED99801.1"/>
    </source>
</evidence>
<evidence type="ECO:0000259" key="3">
    <source>
        <dbReference type="Pfam" id="PF07593"/>
    </source>
</evidence>
<dbReference type="InterPro" id="IPR027039">
    <property type="entry name" value="Crtac1"/>
</dbReference>
<sequence length="1103" mass="122088">MRQSQRFYWCLLVLCSIWACAPSDKEATSVNQPIPNFEPPQDALFELLDSTQSGIDFLNQVTDGKDFNVINYRNYYNGGGVAVGDVNNDGLLDVFFTSNLNANRLYLNKGSLRFELADDAVVAGSRAWSTGVTMADVNADGWLDIYVCNSGDIAGDDRENELFINNQDGTFTEQAENFGLNDLGFSTHAAFFDYDGDGDLDCYVLNNSFKDPSRIRISKDTRNQPDELGGDKLYRNEDGQFVNVTQQAGLYSSAIGFGLGVVIADVNQDLLPDIFVSNDFWERDYLYLNQGDGTFSEDLRTRTAMISGSSMGADIADLTNDGAPEVFTTDMLPADNYRLKAMTVFDPFHFRDLKAREEYHHQYTQNTLHLNKGMGEFVEISGLAGVSATDWSWGSLLFDFENDGYKDIYVSNGIYHDITYLDFVDFIADRENIDRIVKEKGRVDFRDFLAHLPSTPIANYAFENQQNLRMKNKAHALGLAYPSFSNGATYADLDNDGDLDLLVNNVNMPAMLFKNRTDTLRDHNYVKFMFSGGASNPFGIGAKVTLYAGGKLFSAQNFTNRGFQSSTAPEVVIGVGSITQLDSAVIEWPDGSVQVLNQIETNRTHQVNRADASKKAFSAVSTESVIVEVSDQLLRRKQSHRENPYSDFDFQRLMVKTMATESSRILTADVNGDGRDDVLHLSSNGDEDKLYIHGKKGLSLIPGLFSADKEFESTCGAFLDIDRDGDQDLIIGSGGNHHDHPSPPVRFYENQGIGNFSPKGNVPDLSGSFGAIKAHESGEESFVFFGGRAIQGQYGKVPRSYLLKISGGAWTDVSPAYLANCGMVTDATWADVDSDGDADLVVVGEWMAVTILENNEGKFDPMTLPGTRGWWNAIVPADLDGDGDTDFVLGNWGENTVLKASAERPLKLHVKDFDNNSQVDPILTAYAPKDSVDYPFATKADLTRQLPYLKKRILKYDQYARMTFETLFTDKEKLGVLSHQAETLSNSVLWNNDGVLSLEPLPAMAQISPVYAIVVDDFDADGYQDIWMAGNLHDLAPQLGRQGASKGVMLRGNGARGFNYVKEAESGFYLSGEVRDAEKLEIQGEVHYVVSAVDQPIRIFKKN</sequence>
<evidence type="ECO:0000256" key="1">
    <source>
        <dbReference type="ARBA" id="ARBA00022729"/>
    </source>
</evidence>
<gene>
    <name evidence="4" type="ORF">C7460_10783</name>
</gene>
<evidence type="ECO:0000313" key="5">
    <source>
        <dbReference type="Proteomes" id="UP000256779"/>
    </source>
</evidence>
<proteinExistence type="predicted"/>
<dbReference type="AlphaFoldDB" id="A0A3D9L5I5"/>
<dbReference type="InterPro" id="IPR028994">
    <property type="entry name" value="Integrin_alpha_N"/>
</dbReference>
<accession>A0A3D9L5I5</accession>
<keyword evidence="5" id="KW-1185">Reference proteome</keyword>
<organism evidence="4 5">
    <name type="scientific">Marinoscillum furvescens DSM 4134</name>
    <dbReference type="NCBI Taxonomy" id="1122208"/>
    <lineage>
        <taxon>Bacteria</taxon>
        <taxon>Pseudomonadati</taxon>
        <taxon>Bacteroidota</taxon>
        <taxon>Cytophagia</taxon>
        <taxon>Cytophagales</taxon>
        <taxon>Reichenbachiellaceae</taxon>
        <taxon>Marinoscillum</taxon>
    </lineage>
</organism>